<evidence type="ECO:0000313" key="2">
    <source>
        <dbReference type="Proteomes" id="UP001054945"/>
    </source>
</evidence>
<sequence length="90" mass="10508">MGCRILSSIAVNRELLPPEIVQKHILNEVLFNGLSFVSLTKELLKRRISVKIIIFKIWVVDVQKGRPDYYRHVAIGDKREFQKSFPRIAM</sequence>
<reference evidence="1 2" key="1">
    <citation type="submission" date="2021-06" db="EMBL/GenBank/DDBJ databases">
        <title>Caerostris extrusa draft genome.</title>
        <authorList>
            <person name="Kono N."/>
            <person name="Arakawa K."/>
        </authorList>
    </citation>
    <scope>NUCLEOTIDE SEQUENCE [LARGE SCALE GENOMIC DNA]</scope>
</reference>
<keyword evidence="2" id="KW-1185">Reference proteome</keyword>
<protein>
    <submittedName>
        <fullName evidence="1">Uncharacterized protein</fullName>
    </submittedName>
</protein>
<name>A0AAV4XJS4_CAEEX</name>
<dbReference type="Proteomes" id="UP001054945">
    <property type="component" value="Unassembled WGS sequence"/>
</dbReference>
<dbReference type="AlphaFoldDB" id="A0AAV4XJS4"/>
<dbReference type="EMBL" id="BPLR01000370">
    <property type="protein sequence ID" value="GIY94259.1"/>
    <property type="molecule type" value="Genomic_DNA"/>
</dbReference>
<comment type="caution">
    <text evidence="1">The sequence shown here is derived from an EMBL/GenBank/DDBJ whole genome shotgun (WGS) entry which is preliminary data.</text>
</comment>
<organism evidence="1 2">
    <name type="scientific">Caerostris extrusa</name>
    <name type="common">Bark spider</name>
    <name type="synonym">Caerostris bankana</name>
    <dbReference type="NCBI Taxonomy" id="172846"/>
    <lineage>
        <taxon>Eukaryota</taxon>
        <taxon>Metazoa</taxon>
        <taxon>Ecdysozoa</taxon>
        <taxon>Arthropoda</taxon>
        <taxon>Chelicerata</taxon>
        <taxon>Arachnida</taxon>
        <taxon>Araneae</taxon>
        <taxon>Araneomorphae</taxon>
        <taxon>Entelegynae</taxon>
        <taxon>Araneoidea</taxon>
        <taxon>Araneidae</taxon>
        <taxon>Caerostris</taxon>
    </lineage>
</organism>
<gene>
    <name evidence="1" type="ORF">CEXT_99341</name>
</gene>
<proteinExistence type="predicted"/>
<accession>A0AAV4XJS4</accession>
<evidence type="ECO:0000313" key="1">
    <source>
        <dbReference type="EMBL" id="GIY94259.1"/>
    </source>
</evidence>